<evidence type="ECO:0000313" key="13">
    <source>
        <dbReference type="Proteomes" id="UP000076078"/>
    </source>
</evidence>
<dbReference type="PROSITE" id="PS50271">
    <property type="entry name" value="ZF_UBP"/>
    <property type="match status" value="1"/>
</dbReference>
<evidence type="ECO:0000256" key="1">
    <source>
        <dbReference type="ARBA" id="ARBA00001947"/>
    </source>
</evidence>
<feature type="domain" description="Deacetylase sirtuin-type" evidence="11">
    <location>
        <begin position="253"/>
        <end position="524"/>
    </location>
</feature>
<dbReference type="Gene3D" id="3.40.50.1220">
    <property type="entry name" value="TPP-binding domain"/>
    <property type="match status" value="1"/>
</dbReference>
<feature type="binding site" evidence="7">
    <location>
        <position position="418"/>
    </location>
    <ligand>
        <name>Zn(2+)</name>
        <dbReference type="ChEBI" id="CHEBI:29105"/>
    </ligand>
</feature>
<dbReference type="Gene3D" id="3.30.40.10">
    <property type="entry name" value="Zinc/RING finger domain, C3HC4 (zinc finger)"/>
    <property type="match status" value="1"/>
</dbReference>
<dbReference type="AlphaFoldDB" id="A0A151ZFP9"/>
<dbReference type="EMBL" id="LODT01000028">
    <property type="protein sequence ID" value="KYQ92793.1"/>
    <property type="molecule type" value="Genomic_DNA"/>
</dbReference>
<evidence type="ECO:0000256" key="4">
    <source>
        <dbReference type="ARBA" id="ARBA00022723"/>
    </source>
</evidence>
<dbReference type="Pfam" id="PF02146">
    <property type="entry name" value="SIR2"/>
    <property type="match status" value="1"/>
</dbReference>
<dbReference type="SUPFAM" id="SSF57850">
    <property type="entry name" value="RING/U-box"/>
    <property type="match status" value="1"/>
</dbReference>
<protein>
    <submittedName>
        <fullName evidence="12">NAD(+)-dependent deacetylase</fullName>
    </submittedName>
</protein>
<dbReference type="PANTHER" id="PTHR11085:SF6">
    <property type="entry name" value="NAD-DEPENDENT PROTEIN DEACETYLASE SIRTUIN-2"/>
    <property type="match status" value="1"/>
</dbReference>
<comment type="cofactor">
    <cofactor evidence="1">
        <name>Zn(2+)</name>
        <dbReference type="ChEBI" id="CHEBI:29105"/>
    </cofactor>
</comment>
<keyword evidence="6" id="KW-0520">NAD</keyword>
<gene>
    <name evidence="12" type="ORF">DLAC_05375</name>
</gene>
<proteinExistence type="inferred from homology"/>
<dbReference type="SMART" id="SM00290">
    <property type="entry name" value="ZnF_UBP"/>
    <property type="match status" value="1"/>
</dbReference>
<dbReference type="SUPFAM" id="SSF52467">
    <property type="entry name" value="DHS-like NAD/FAD-binding domain"/>
    <property type="match status" value="1"/>
</dbReference>
<dbReference type="GO" id="GO:0017136">
    <property type="term" value="F:histone deacetylase activity, NAD-dependent"/>
    <property type="evidence" value="ECO:0007669"/>
    <property type="project" value="TreeGrafter"/>
</dbReference>
<evidence type="ECO:0000256" key="2">
    <source>
        <dbReference type="ARBA" id="ARBA00006988"/>
    </source>
</evidence>
<feature type="region of interest" description="Disordered" evidence="9">
    <location>
        <begin position="126"/>
        <end position="224"/>
    </location>
</feature>
<accession>A0A151ZFP9</accession>
<feature type="compositionally biased region" description="Low complexity" evidence="9">
    <location>
        <begin position="148"/>
        <end position="167"/>
    </location>
</feature>
<dbReference type="Proteomes" id="UP000076078">
    <property type="component" value="Unassembled WGS sequence"/>
</dbReference>
<evidence type="ECO:0000256" key="9">
    <source>
        <dbReference type="SAM" id="MobiDB-lite"/>
    </source>
</evidence>
<dbReference type="Pfam" id="PF02148">
    <property type="entry name" value="zf-UBP"/>
    <property type="match status" value="1"/>
</dbReference>
<feature type="compositionally biased region" description="Low complexity" evidence="9">
    <location>
        <begin position="187"/>
        <end position="202"/>
    </location>
</feature>
<feature type="active site" description="Proton acceptor" evidence="7">
    <location>
        <position position="383"/>
    </location>
</feature>
<keyword evidence="8" id="KW-0863">Zinc-finger</keyword>
<dbReference type="OrthoDB" id="420264at2759"/>
<dbReference type="Gene3D" id="3.30.1600.10">
    <property type="entry name" value="SIR2/SIRT2 'Small Domain"/>
    <property type="match status" value="1"/>
</dbReference>
<dbReference type="InParanoid" id="A0A151ZFP9"/>
<feature type="compositionally biased region" description="Basic and acidic residues" evidence="9">
    <location>
        <begin position="203"/>
        <end position="220"/>
    </location>
</feature>
<dbReference type="InterPro" id="IPR026590">
    <property type="entry name" value="Ssirtuin_cat_dom"/>
</dbReference>
<keyword evidence="13" id="KW-1185">Reference proteome</keyword>
<feature type="binding site" evidence="7">
    <location>
        <position position="391"/>
    </location>
    <ligand>
        <name>Zn(2+)</name>
        <dbReference type="ChEBI" id="CHEBI:29105"/>
    </ligand>
</feature>
<evidence type="ECO:0000256" key="3">
    <source>
        <dbReference type="ARBA" id="ARBA00022679"/>
    </source>
</evidence>
<sequence>MVFCVEPISCKHLQVEEFEKCVDLNVFQENDLTIPTCSQCNDKSENWICLQCGVVSCSRHVNGHAGVHFETTQHPISASFSDHSFWCYACDTYVYDKCLYDVEDVLETLKFFSKRKIDHSDDEFDYEISNNNNTNNNNIKKDNKPEETASTSTSTSTTTTTTTTSHTVNDITKEIESIQITDKETKPNTTTTSTPPTTSTTTEETKKEETKKEETKKEEAASLSSSGSKIIQKVLDVFGIGSSQPKVLPSKPQVLSEMNLAGIANYISTGKAKNIIVMTGAGISVAAGIPDFRTKGTGLYSTLGKYNLPYPEAIFDIDYFKENPQPFFVLAKELYPGSFNPTPVHHFIKLLHDKGLLLRNYTQNIDTLERIAQIPEDKLVEAHGSFATAHCISCRKEHTKDFVKDEIFSERVPKCIDCKDGVVKPDITFFGESLPSRFSHCSSQDFDKCDLLIVIGTSLKVQPFASLINFPKNVPRLLINFEVVGKSFGYGGFKFDDPSNYLDCKWIGDCQKGIQDFVDLLNWTEEFKKLTTPTSNL</sequence>
<keyword evidence="4 7" id="KW-0479">Metal-binding</keyword>
<evidence type="ECO:0000313" key="12">
    <source>
        <dbReference type="EMBL" id="KYQ92793.1"/>
    </source>
</evidence>
<dbReference type="InterPro" id="IPR050134">
    <property type="entry name" value="NAD-dep_sirtuin_deacylases"/>
</dbReference>
<feature type="binding site" evidence="7">
    <location>
        <position position="415"/>
    </location>
    <ligand>
        <name>Zn(2+)</name>
        <dbReference type="ChEBI" id="CHEBI:29105"/>
    </ligand>
</feature>
<evidence type="ECO:0000259" key="10">
    <source>
        <dbReference type="PROSITE" id="PS50271"/>
    </source>
</evidence>
<dbReference type="PANTHER" id="PTHR11085">
    <property type="entry name" value="NAD-DEPENDENT PROTEIN DEACYLASE SIRTUIN-5, MITOCHONDRIAL-RELATED"/>
    <property type="match status" value="1"/>
</dbReference>
<dbReference type="InterPro" id="IPR029035">
    <property type="entry name" value="DHS-like_NAD/FAD-binding_dom"/>
</dbReference>
<dbReference type="FunCoup" id="A0A151ZFP9">
    <property type="interactions" value="515"/>
</dbReference>
<dbReference type="GO" id="GO:0070403">
    <property type="term" value="F:NAD+ binding"/>
    <property type="evidence" value="ECO:0007669"/>
    <property type="project" value="InterPro"/>
</dbReference>
<dbReference type="CDD" id="cd01408">
    <property type="entry name" value="SIRT1"/>
    <property type="match status" value="1"/>
</dbReference>
<keyword evidence="5 7" id="KW-0862">Zinc</keyword>
<feature type="compositionally biased region" description="Basic and acidic residues" evidence="9">
    <location>
        <begin position="171"/>
        <end position="186"/>
    </location>
</feature>
<feature type="binding site" evidence="7">
    <location>
        <position position="394"/>
    </location>
    <ligand>
        <name>Zn(2+)</name>
        <dbReference type="ChEBI" id="CHEBI:29105"/>
    </ligand>
</feature>
<comment type="caution">
    <text evidence="12">The sequence shown here is derived from an EMBL/GenBank/DDBJ whole genome shotgun (WGS) entry which is preliminary data.</text>
</comment>
<dbReference type="InterPro" id="IPR013083">
    <property type="entry name" value="Znf_RING/FYVE/PHD"/>
</dbReference>
<reference evidence="12 13" key="1">
    <citation type="submission" date="2015-12" db="EMBL/GenBank/DDBJ databases">
        <title>Dictyostelia acquired genes for synthesis and detection of signals that induce cell-type specialization by lateral gene transfer from prokaryotes.</title>
        <authorList>
            <person name="Gloeckner G."/>
            <person name="Schaap P."/>
        </authorList>
    </citation>
    <scope>NUCLEOTIDE SEQUENCE [LARGE SCALE GENOMIC DNA]</scope>
    <source>
        <strain evidence="12 13">TK</strain>
    </source>
</reference>
<dbReference type="GO" id="GO:0005634">
    <property type="term" value="C:nucleus"/>
    <property type="evidence" value="ECO:0007669"/>
    <property type="project" value="TreeGrafter"/>
</dbReference>
<dbReference type="PROSITE" id="PS50305">
    <property type="entry name" value="SIRTUIN"/>
    <property type="match status" value="1"/>
</dbReference>
<evidence type="ECO:0000256" key="7">
    <source>
        <dbReference type="PROSITE-ProRule" id="PRU00236"/>
    </source>
</evidence>
<dbReference type="OMA" id="ARCIECQ"/>
<dbReference type="InterPro" id="IPR001607">
    <property type="entry name" value="Znf_UBP"/>
</dbReference>
<evidence type="ECO:0000256" key="6">
    <source>
        <dbReference type="ARBA" id="ARBA00023027"/>
    </source>
</evidence>
<evidence type="ECO:0000256" key="8">
    <source>
        <dbReference type="PROSITE-ProRule" id="PRU00502"/>
    </source>
</evidence>
<name>A0A151ZFP9_TIELA</name>
<feature type="domain" description="UBP-type" evidence="10">
    <location>
        <begin position="8"/>
        <end position="116"/>
    </location>
</feature>
<dbReference type="InterPro" id="IPR003000">
    <property type="entry name" value="Sirtuin"/>
</dbReference>
<keyword evidence="3" id="KW-0808">Transferase</keyword>
<evidence type="ECO:0000259" key="11">
    <source>
        <dbReference type="PROSITE" id="PS50305"/>
    </source>
</evidence>
<dbReference type="InterPro" id="IPR026591">
    <property type="entry name" value="Sirtuin_cat_small_dom_sf"/>
</dbReference>
<dbReference type="GO" id="GO:0008270">
    <property type="term" value="F:zinc ion binding"/>
    <property type="evidence" value="ECO:0007669"/>
    <property type="project" value="UniProtKB-KW"/>
</dbReference>
<organism evidence="12 13">
    <name type="scientific">Tieghemostelium lacteum</name>
    <name type="common">Slime mold</name>
    <name type="synonym">Dictyostelium lacteum</name>
    <dbReference type="NCBI Taxonomy" id="361077"/>
    <lineage>
        <taxon>Eukaryota</taxon>
        <taxon>Amoebozoa</taxon>
        <taxon>Evosea</taxon>
        <taxon>Eumycetozoa</taxon>
        <taxon>Dictyostelia</taxon>
        <taxon>Dictyosteliales</taxon>
        <taxon>Raperosteliaceae</taxon>
        <taxon>Tieghemostelium</taxon>
    </lineage>
</organism>
<dbReference type="STRING" id="361077.A0A151ZFP9"/>
<evidence type="ECO:0000256" key="5">
    <source>
        <dbReference type="ARBA" id="ARBA00022833"/>
    </source>
</evidence>
<comment type="similarity">
    <text evidence="2">Belongs to the sirtuin family.</text>
</comment>